<protein>
    <recommendedName>
        <fullName evidence="3">DUF763 domain-containing protein</fullName>
    </recommendedName>
</protein>
<dbReference type="OrthoDB" id="9802662at2"/>
<dbReference type="PANTHER" id="PTHR38597">
    <property type="entry name" value="BLL3834 PROTEIN"/>
    <property type="match status" value="1"/>
</dbReference>
<accession>A0A0U4N185</accession>
<dbReference type="RefSeq" id="WP_068513086.1">
    <property type="nucleotide sequence ID" value="NZ_AP014945.1"/>
</dbReference>
<evidence type="ECO:0000313" key="2">
    <source>
        <dbReference type="Proteomes" id="UP000068196"/>
    </source>
</evidence>
<keyword evidence="2" id="KW-1185">Reference proteome</keyword>
<proteinExistence type="predicted"/>
<dbReference type="AlphaFoldDB" id="A0A0U4N185"/>
<dbReference type="PANTHER" id="PTHR38597:SF1">
    <property type="entry name" value="BLL3834 PROTEIN"/>
    <property type="match status" value="1"/>
</dbReference>
<organism evidence="1 2">
    <name type="scientific">Caldimicrobium thiodismutans</name>
    <dbReference type="NCBI Taxonomy" id="1653476"/>
    <lineage>
        <taxon>Bacteria</taxon>
        <taxon>Pseudomonadati</taxon>
        <taxon>Thermodesulfobacteriota</taxon>
        <taxon>Thermodesulfobacteria</taxon>
        <taxon>Thermodesulfobacteriales</taxon>
        <taxon>Thermodesulfobacteriaceae</taxon>
        <taxon>Caldimicrobium</taxon>
    </lineage>
</organism>
<dbReference type="STRING" id="1653476.THC_0588"/>
<evidence type="ECO:0008006" key="3">
    <source>
        <dbReference type="Google" id="ProtNLM"/>
    </source>
</evidence>
<reference evidence="2" key="2">
    <citation type="journal article" date="2016" name="Int. J. Syst. Evol. Microbiol.">
        <title>Caldimicrobium thiodismutans sp. nov., a sulfur-disproportionating bacterium isolated from a hot spring.</title>
        <authorList>
            <person name="Kojima H."/>
            <person name="Umezawa K."/>
            <person name="Fukui M."/>
        </authorList>
    </citation>
    <scope>NUCLEOTIDE SEQUENCE [LARGE SCALE GENOMIC DNA]</scope>
    <source>
        <strain evidence="2">TF1</strain>
    </source>
</reference>
<name>A0A0U4N185_9BACT</name>
<reference evidence="1 2" key="1">
    <citation type="journal article" date="2016" name="Int. J. Syst. Evol. Microbiol.">
        <title>Caldimicrobium thiodismutans sp. nov., a sulfur-disproportionating bacterium isolated from a hot spring, and emended description of the genus Caldimicrobium.</title>
        <authorList>
            <person name="Kojima H."/>
            <person name="Umezawa K."/>
            <person name="Fukui M."/>
        </authorList>
    </citation>
    <scope>NUCLEOTIDE SEQUENCE [LARGE SCALE GENOMIC DNA]</scope>
    <source>
        <strain evidence="1 2">TF1</strain>
    </source>
</reference>
<gene>
    <name evidence="1" type="ORF">THC_0588</name>
</gene>
<dbReference type="KEGG" id="cthi:THC_0588"/>
<sequence>MLKRAVVDLPLHTGRCPAWLFEKMKRLSRAIMLIIYQEFGRKELLKRLSDPYWFQALGCLLGFDWHSSGLTTTLCGAIKSGLEPHFKELGFYICGGKGKRALSTPKEIEFWGEKLALKSEAFKYITLSRLIARIDNNALQDGFNLYFHTFIFTEDGAWAVIQQGMDENSCYARRYHWSSEEGKDFFSDPHTGIFSVLKREEVLNLVSSDSKEIRASMLLILKENLSNILKEIRSSEKLFFKRAHPLGYEDIPLKVLPKIWERTYANPPQDFKDLLLTPGLGAKALRALTLTAELIFDAKASRIDPLHYAYAHGGKDGYPYKVNRRIYENTIAELEDILHKAPIATSEKGELLKKLPSLFR</sequence>
<dbReference type="Pfam" id="PF05559">
    <property type="entry name" value="DUF763"/>
    <property type="match status" value="1"/>
</dbReference>
<dbReference type="EMBL" id="AP014945">
    <property type="protein sequence ID" value="BAU22982.1"/>
    <property type="molecule type" value="Genomic_DNA"/>
</dbReference>
<evidence type="ECO:0000313" key="1">
    <source>
        <dbReference type="EMBL" id="BAU22982.1"/>
    </source>
</evidence>
<dbReference type="InterPro" id="IPR008482">
    <property type="entry name" value="DUF763"/>
</dbReference>
<dbReference type="Proteomes" id="UP000068196">
    <property type="component" value="Chromosome"/>
</dbReference>